<evidence type="ECO:0000313" key="1">
    <source>
        <dbReference type="EMBL" id="OZU89242.1"/>
    </source>
</evidence>
<organism evidence="1 2">
    <name type="scientific">Virgibacillus indicus</name>
    <dbReference type="NCBI Taxonomy" id="2024554"/>
    <lineage>
        <taxon>Bacteria</taxon>
        <taxon>Bacillati</taxon>
        <taxon>Bacillota</taxon>
        <taxon>Bacilli</taxon>
        <taxon>Bacillales</taxon>
        <taxon>Bacillaceae</taxon>
        <taxon>Virgibacillus</taxon>
    </lineage>
</organism>
<evidence type="ECO:0008006" key="3">
    <source>
        <dbReference type="Google" id="ProtNLM"/>
    </source>
</evidence>
<reference evidence="1 2" key="1">
    <citation type="submission" date="2017-08" db="EMBL/GenBank/DDBJ databases">
        <title>Virgibacillus indicus sp. nov. and Virgibacillus profoundi sp. nov, two moderately halophilic bacteria isolated from marine sediment by using the Microfluidic Streak Plate.</title>
        <authorList>
            <person name="Xu B."/>
            <person name="Hu B."/>
            <person name="Wang J."/>
            <person name="Zhu Y."/>
            <person name="Huang L."/>
            <person name="Du W."/>
            <person name="Huang Y."/>
        </authorList>
    </citation>
    <scope>NUCLEOTIDE SEQUENCE [LARGE SCALE GENOMIC DNA]</scope>
    <source>
        <strain evidence="1 2">IO3-P2-C2</strain>
    </source>
</reference>
<dbReference type="AlphaFoldDB" id="A0A265NB31"/>
<dbReference type="OrthoDB" id="2431483at2"/>
<comment type="caution">
    <text evidence="1">The sequence shown here is derived from an EMBL/GenBank/DDBJ whole genome shotgun (WGS) entry which is preliminary data.</text>
</comment>
<protein>
    <recommendedName>
        <fullName evidence="3">DUF4901 domain-containing protein</fullName>
    </recommendedName>
</protein>
<gene>
    <name evidence="1" type="ORF">CIL03_05855</name>
</gene>
<dbReference type="EMBL" id="NPMS01000002">
    <property type="protein sequence ID" value="OZU89242.1"/>
    <property type="molecule type" value="Genomic_DNA"/>
</dbReference>
<dbReference type="RefSeq" id="WP_094884542.1">
    <property type="nucleotide sequence ID" value="NZ_NPMS01000002.1"/>
</dbReference>
<accession>A0A265NB31</accession>
<keyword evidence="2" id="KW-1185">Reference proteome</keyword>
<evidence type="ECO:0000313" key="2">
    <source>
        <dbReference type="Proteomes" id="UP000216498"/>
    </source>
</evidence>
<name>A0A265NB31_9BACI</name>
<sequence>MNQKLQEIMDNIQEKFGLGNYFLKQHHIFLETNGIGKTSYILNMEWYPNDLSQADEDYNPPGVASIDADIHTGYVKRIIFVQDTTYADQAVYPGAEKENSIEWIEELTGLEFGRQFRLVHDEGKKLGFQAAVDNIPVYPSGMIQVQFNEENQFTLFSIDGYFPDEDQISWEPFSLLPETTDSIAKEQCKLLEIPAEDQKKWLSVYGATTVFVSNDGKRTIPFETVESHPSTVRLNKVMEWNEPIDKPFSPVEIDMSIEVSEEQALSNKPGTELTPPTDVELKELELEIINFLRREFPEESGKWELREIRPENNYTFAALKPVHQDNRIIDRKITLILDKETGKALNFIDNSMLLDMFSDFEKAESPALSQDDAFEKLRRHIEVTPVYVYNRDQGKYKLCGKIDCEYGVDAVTGDVISLDEL</sequence>
<dbReference type="Proteomes" id="UP000216498">
    <property type="component" value="Unassembled WGS sequence"/>
</dbReference>
<proteinExistence type="predicted"/>